<dbReference type="CDD" id="cd18808">
    <property type="entry name" value="SF1_C_Upf1"/>
    <property type="match status" value="1"/>
</dbReference>
<proteinExistence type="predicted"/>
<gene>
    <name evidence="5" type="ORF">GCM10023147_02720</name>
</gene>
<dbReference type="Proteomes" id="UP001500635">
    <property type="component" value="Unassembled WGS sequence"/>
</dbReference>
<dbReference type="InterPro" id="IPR041677">
    <property type="entry name" value="DNA2/NAM7_AAA_11"/>
</dbReference>
<dbReference type="RefSeq" id="WP_344989786.1">
    <property type="nucleotide sequence ID" value="NZ_BAABFR010000002.1"/>
</dbReference>
<accession>A0ABP8J1Y9</accession>
<dbReference type="Pfam" id="PF13087">
    <property type="entry name" value="AAA_12"/>
    <property type="match status" value="1"/>
</dbReference>
<evidence type="ECO:0000256" key="1">
    <source>
        <dbReference type="SAM" id="MobiDB-lite"/>
    </source>
</evidence>
<evidence type="ECO:0000259" key="4">
    <source>
        <dbReference type="Pfam" id="PF18741"/>
    </source>
</evidence>
<dbReference type="Gene3D" id="3.40.50.300">
    <property type="entry name" value="P-loop containing nucleotide triphosphate hydrolases"/>
    <property type="match status" value="3"/>
</dbReference>
<dbReference type="InterPro" id="IPR027417">
    <property type="entry name" value="P-loop_NTPase"/>
</dbReference>
<comment type="caution">
    <text evidence="5">The sequence shown here is derived from an EMBL/GenBank/DDBJ whole genome shotgun (WGS) entry which is preliminary data.</text>
</comment>
<dbReference type="Pfam" id="PF13195">
    <property type="entry name" value="DUF4011"/>
    <property type="match status" value="1"/>
</dbReference>
<feature type="domain" description="DNA2/NAM7 helicase helicase" evidence="2">
    <location>
        <begin position="685"/>
        <end position="756"/>
    </location>
</feature>
<name>A0ABP8J1Y9_9ACTN</name>
<feature type="compositionally biased region" description="Basic and acidic residues" evidence="1">
    <location>
        <begin position="379"/>
        <end position="391"/>
    </location>
</feature>
<feature type="region of interest" description="Disordered" evidence="1">
    <location>
        <begin position="1350"/>
        <end position="1377"/>
    </location>
</feature>
<dbReference type="Pfam" id="PF18741">
    <property type="entry name" value="MTES_1575"/>
    <property type="match status" value="1"/>
</dbReference>
<dbReference type="Pfam" id="PF13086">
    <property type="entry name" value="AAA_11"/>
    <property type="match status" value="2"/>
</dbReference>
<reference evidence="6" key="1">
    <citation type="journal article" date="2019" name="Int. J. Syst. Evol. Microbiol.">
        <title>The Global Catalogue of Microorganisms (GCM) 10K type strain sequencing project: providing services to taxonomists for standard genome sequencing and annotation.</title>
        <authorList>
            <consortium name="The Broad Institute Genomics Platform"/>
            <consortium name="The Broad Institute Genome Sequencing Center for Infectious Disease"/>
            <person name="Wu L."/>
            <person name="Ma J."/>
        </authorList>
    </citation>
    <scope>NUCLEOTIDE SEQUENCE [LARGE SCALE GENOMIC DNA]</scope>
    <source>
        <strain evidence="6">JCM 17688</strain>
    </source>
</reference>
<feature type="region of interest" description="Disordered" evidence="1">
    <location>
        <begin position="1801"/>
        <end position="1829"/>
    </location>
</feature>
<evidence type="ECO:0000313" key="5">
    <source>
        <dbReference type="EMBL" id="GAA4383462.1"/>
    </source>
</evidence>
<dbReference type="InterPro" id="IPR049468">
    <property type="entry name" value="Restrct_endonuc-II-like_dom"/>
</dbReference>
<dbReference type="SUPFAM" id="SSF52540">
    <property type="entry name" value="P-loop containing nucleoside triphosphate hydrolases"/>
    <property type="match status" value="1"/>
</dbReference>
<dbReference type="PANTHER" id="PTHR10887:SF530">
    <property type="entry name" value="SUPERFAMILY I DNA HELICASES"/>
    <property type="match status" value="1"/>
</dbReference>
<feature type="compositionally biased region" description="Low complexity" evidence="1">
    <location>
        <begin position="345"/>
        <end position="361"/>
    </location>
</feature>
<dbReference type="EMBL" id="BAABFR010000002">
    <property type="protein sequence ID" value="GAA4383462.1"/>
    <property type="molecule type" value="Genomic_DNA"/>
</dbReference>
<organism evidence="5 6">
    <name type="scientific">Tsukamurella soli</name>
    <dbReference type="NCBI Taxonomy" id="644556"/>
    <lineage>
        <taxon>Bacteria</taxon>
        <taxon>Bacillati</taxon>
        <taxon>Actinomycetota</taxon>
        <taxon>Actinomycetes</taxon>
        <taxon>Mycobacteriales</taxon>
        <taxon>Tsukamurellaceae</taxon>
        <taxon>Tsukamurella</taxon>
    </lineage>
</organism>
<protein>
    <submittedName>
        <fullName evidence="5">DUF3320 domain-containing protein</fullName>
    </submittedName>
</protein>
<dbReference type="Gene3D" id="3.10.620.30">
    <property type="match status" value="1"/>
</dbReference>
<keyword evidence="6" id="KW-1185">Reference proteome</keyword>
<feature type="compositionally biased region" description="Acidic residues" evidence="1">
    <location>
        <begin position="1364"/>
        <end position="1377"/>
    </location>
</feature>
<dbReference type="InterPro" id="IPR041679">
    <property type="entry name" value="DNA2/NAM7-like_C"/>
</dbReference>
<feature type="domain" description="DNA2/NAM7 helicase helicase" evidence="2">
    <location>
        <begin position="1291"/>
        <end position="1357"/>
    </location>
</feature>
<evidence type="ECO:0000259" key="3">
    <source>
        <dbReference type="Pfam" id="PF13087"/>
    </source>
</evidence>
<dbReference type="PANTHER" id="PTHR10887">
    <property type="entry name" value="DNA2/NAM7 HELICASE FAMILY"/>
    <property type="match status" value="1"/>
</dbReference>
<feature type="compositionally biased region" description="Low complexity" evidence="1">
    <location>
        <begin position="1724"/>
        <end position="1734"/>
    </location>
</feature>
<feature type="region of interest" description="Disordered" evidence="1">
    <location>
        <begin position="1724"/>
        <end position="1785"/>
    </location>
</feature>
<feature type="domain" description="Restriction endonuclease type II-like" evidence="4">
    <location>
        <begin position="1625"/>
        <end position="1720"/>
    </location>
</feature>
<feature type="domain" description="DNA2/NAM7 helicase-like C-terminal" evidence="3">
    <location>
        <begin position="1381"/>
        <end position="1578"/>
    </location>
</feature>
<dbReference type="InterPro" id="IPR045055">
    <property type="entry name" value="DNA2/NAM7-like"/>
</dbReference>
<evidence type="ECO:0000313" key="6">
    <source>
        <dbReference type="Proteomes" id="UP001500635"/>
    </source>
</evidence>
<sequence>MTETSSRADDQTATGLTIDVDAFPAVNLALIHNRVPLIRRITVSNGTPTPIHDLRVTASLTGLLDGQVPAWSETIDRLGAGASTHFEMIREVDPSRAHLSALTESYPAGLVVAATTPDRVTAVRVEHPIQVLAHNEWFADPVFYESLATFVQPNTAAVSSILDEASRILADQTGDASIQGYQSGPNRAGLIAAAVYGALVRRDIRYINPPASFEKSGQKVRTPQQVLDERFGTCIDLAVTYAACLEQAGLHPHVWVIDGHAFAGFMRYEATIGAPVVLEPNTMLNLAESGDVVVVEAQFYQSGTPSLLAAVEVARRHLNDPRRLRGLIDIKAARDAGIRPLPGVATPTTPAPEAEASAAPSRVSLALPDQLASATSARPGDEQIVDDHDSSPARVKKWKRALLDLSTRNRLLNLRASREVLYLVTTEQSLPMLDDLVESDRKVTLLPADDLSSMQKMSGTATAADLPAEAIRDHLAKRRETFVTVPEARYASVFKGLQRAARTLLEETGNSNLYLTFGSLVHATTSGTEARAPLFLLPVQLTGGTGQSRFQIVMDSTTSAAPNYCLIEWLRVKHNVTIEALKSPPTDDNGIDVSAALTGIRQALLRHNLPFRVAADATVSICRFGTLGMWQDIQDSWEILERSPLVHHLTHSAGDTFVDPDVPSREPISALTVDETAQVLPIAYDGSQLRAIEASAAGRTFVLEGPPGTGKSQTITNLIARNLAAGRTVLFVAEKQAALDVVRRRLERVGLAPFTLDLHGQNQTSANIREQLKRSLDHRATFNDGAWDSRLATWRAQHSPLAAYPRLIHAPNAVGDSLWRAADTVAAQPGAPFASLPNAYVSTTSPGDATAVRDALRTFGRMARAADTRRDNPWRLADDPGSDEDIEDAWRTATAALQQFDRDPNAARIIGALRSPLRVAVLLGRIDDEVKAPAISDAVLAESRSPAWAQSQHLLLSELSTLRSDFSELTRSFNPVFIAAGDPAALAQLILDSRRGMGKRKKAERAVAALRAVTMPNADLTLEQAVPLLQNVPSARSLRDHVRQQATELLGDLLPEQWDPLSADAERDLHAIVGNLASARSFADRYPVEWQMLRKDVIPGHTRATLTAVVTAWREWTRVLGASDASTARWLRGRDWMTTWRAAQPQWSDDLAQQGTAPMRRLVDLDHTLAPLRASGLTEFAEMLMVGAIPAVEGESRYLSGVARASIAERVAANGLQSFSTQARDGQTADYAAGADRVRDDLQRALPAQLIARRPFSADRLEGDYGTLRRSLDQKRNARSVRTLVQRYGREIVSATPCFLVSPSSLAQFVAPGSVTFDLVVFDEASQVTVAQSIGALGRARSAVIVGDSKQMPPTTVGMASTDTADDEDEEAAESPEDLDSILTECVESGVERLWLTWHYRSQDESLIAFSNESYYDGRLASLPSPGGDDRSGIEVRKVPGHFNRENTRHEFRTNRVEAEAIVAEITRLVSPPRRERSIGVVTFNRQQQELIQLLLDECDDPAVADLLRPDVQDGLFVKNLENVQGDERDLILFSTAFSKRPGEDRMPLNFGPLTNSGGERRLNVAITRARRKVVVFTSFSPSDIDVSRTKSAGIRDLKKYMEAAQAGFIEQSDRRRSEGAGAIETEIAHALRARGVEAQNDYGLSDFVVDVAVRSPDSPQWQVAVMLDGKRWADRPTVSDRELTPQLLESMMGWPSVIRVWLPEWLNDPSGVIDRIVTAVESAQAAQEAEPQATEGPSSTSGPVLHEAMVGSETSSATAGEAPRVTVLPPGDATQPATVPGVPPAPDTVRVAAVAVDARPVSASDGSDLDRKPTPSPAEVPSRYVSAPTGTLGTREYLDTESAELHSVLRAATAEVVAIEGPIELSRLCSGVVRRFGLDRASAARRSLVENQVQQRILRTSLGTFVWPDGLDPDTWRGFRQPQADSKRPIDEIAPEEIINSAVYAVRTGHTDEESLVRQTLQQLGQGRLTDKAHRRVSSCIALAIERGRLTHGAAGFAAE</sequence>
<feature type="region of interest" description="Disordered" evidence="1">
    <location>
        <begin position="341"/>
        <end position="391"/>
    </location>
</feature>
<dbReference type="InterPro" id="IPR025103">
    <property type="entry name" value="DUF4011"/>
</dbReference>
<evidence type="ECO:0000259" key="2">
    <source>
        <dbReference type="Pfam" id="PF13086"/>
    </source>
</evidence>
<dbReference type="InterPro" id="IPR047187">
    <property type="entry name" value="SF1_C_Upf1"/>
</dbReference>